<dbReference type="Proteomes" id="UP000481872">
    <property type="component" value="Unassembled WGS sequence"/>
</dbReference>
<feature type="active site" evidence="6">
    <location>
        <position position="39"/>
    </location>
</feature>
<dbReference type="CDD" id="cd06530">
    <property type="entry name" value="S26_SPase_I"/>
    <property type="match status" value="1"/>
</dbReference>
<evidence type="ECO:0000259" key="8">
    <source>
        <dbReference type="Pfam" id="PF10502"/>
    </source>
</evidence>
<evidence type="ECO:0000256" key="6">
    <source>
        <dbReference type="PIRSR" id="PIRSR600223-1"/>
    </source>
</evidence>
<keyword evidence="7" id="KW-1133">Transmembrane helix</keyword>
<dbReference type="InterPro" id="IPR019757">
    <property type="entry name" value="Pept_S26A_signal_pept_1_Lys-AS"/>
</dbReference>
<comment type="caution">
    <text evidence="9">The sequence shown here is derived from an EMBL/GenBank/DDBJ whole genome shotgun (WGS) entry which is preliminary data.</text>
</comment>
<evidence type="ECO:0000313" key="9">
    <source>
        <dbReference type="EMBL" id="NEU03677.1"/>
    </source>
</evidence>
<sequence>MELLEKFFKEWGIPILCAVFLAFLVNRFIFFNVNVPTESMYPTIKPRDKIFVTRIHSQESLQRGDIIVFKSEELEEDLIKRLIGLPGDHIEIKADGTMYINGKIVKEDYVVYNSNKEAIFDVPEDCYVFCGDNRNNSLDARYWDNPYINYKDIKGKARFIISPFSRWGKLN</sequence>
<name>A0A6M0GZM7_9CLOT</name>
<dbReference type="SUPFAM" id="SSF51306">
    <property type="entry name" value="LexA/Signal peptidase"/>
    <property type="match status" value="1"/>
</dbReference>
<dbReference type="GO" id="GO:0009003">
    <property type="term" value="F:signal peptidase activity"/>
    <property type="evidence" value="ECO:0007669"/>
    <property type="project" value="UniProtKB-EC"/>
</dbReference>
<dbReference type="NCBIfam" id="TIGR02227">
    <property type="entry name" value="sigpep_I_bact"/>
    <property type="match status" value="1"/>
</dbReference>
<organism evidence="9 10">
    <name type="scientific">Clostridium senegalense</name>
    <dbReference type="NCBI Taxonomy" id="1465809"/>
    <lineage>
        <taxon>Bacteria</taxon>
        <taxon>Bacillati</taxon>
        <taxon>Bacillota</taxon>
        <taxon>Clostridia</taxon>
        <taxon>Eubacteriales</taxon>
        <taxon>Clostridiaceae</taxon>
        <taxon>Clostridium</taxon>
    </lineage>
</organism>
<reference evidence="9 10" key="1">
    <citation type="submission" date="2020-02" db="EMBL/GenBank/DDBJ databases">
        <title>Genome assembly of a novel Clostridium senegalense strain.</title>
        <authorList>
            <person name="Gupta T.B."/>
            <person name="Jauregui R."/>
            <person name="Maclean P."/>
            <person name="Nawarathana A."/>
            <person name="Brightwell G."/>
        </authorList>
    </citation>
    <scope>NUCLEOTIDE SEQUENCE [LARGE SCALE GENOMIC DNA]</scope>
    <source>
        <strain evidence="9 10">AGRFS4</strain>
    </source>
</reference>
<feature type="domain" description="Peptidase S26" evidence="8">
    <location>
        <begin position="9"/>
        <end position="161"/>
    </location>
</feature>
<dbReference type="Pfam" id="PF10502">
    <property type="entry name" value="Peptidase_S26"/>
    <property type="match status" value="1"/>
</dbReference>
<evidence type="ECO:0000256" key="7">
    <source>
        <dbReference type="RuleBase" id="RU362042"/>
    </source>
</evidence>
<comment type="similarity">
    <text evidence="3 7">Belongs to the peptidase S26 family.</text>
</comment>
<evidence type="ECO:0000256" key="4">
    <source>
        <dbReference type="ARBA" id="ARBA00013208"/>
    </source>
</evidence>
<feature type="transmembrane region" description="Helical" evidence="7">
    <location>
        <begin position="12"/>
        <end position="30"/>
    </location>
</feature>
<dbReference type="InterPro" id="IPR019533">
    <property type="entry name" value="Peptidase_S26"/>
</dbReference>
<keyword evidence="7" id="KW-0812">Transmembrane</keyword>
<evidence type="ECO:0000256" key="2">
    <source>
        <dbReference type="ARBA" id="ARBA00004401"/>
    </source>
</evidence>
<comment type="subcellular location">
    <subcellularLocation>
        <location evidence="2">Cell membrane</location>
        <topology evidence="2">Single-pass type II membrane protein</topology>
    </subcellularLocation>
    <subcellularLocation>
        <location evidence="7">Membrane</location>
        <topology evidence="7">Single-pass type II membrane protein</topology>
    </subcellularLocation>
</comment>
<dbReference type="PANTHER" id="PTHR43390">
    <property type="entry name" value="SIGNAL PEPTIDASE I"/>
    <property type="match status" value="1"/>
</dbReference>
<dbReference type="PROSITE" id="PS00760">
    <property type="entry name" value="SPASE_I_2"/>
    <property type="match status" value="1"/>
</dbReference>
<dbReference type="InterPro" id="IPR000223">
    <property type="entry name" value="Pept_S26A_signal_pept_1"/>
</dbReference>
<evidence type="ECO:0000256" key="5">
    <source>
        <dbReference type="ARBA" id="ARBA00022801"/>
    </source>
</evidence>
<dbReference type="RefSeq" id="WP_199868977.1">
    <property type="nucleotide sequence ID" value="NZ_JAAGPU010000002.1"/>
</dbReference>
<dbReference type="PANTHER" id="PTHR43390:SF1">
    <property type="entry name" value="CHLOROPLAST PROCESSING PEPTIDASE"/>
    <property type="match status" value="1"/>
</dbReference>
<dbReference type="GO" id="GO:0006465">
    <property type="term" value="P:signal peptide processing"/>
    <property type="evidence" value="ECO:0007669"/>
    <property type="project" value="InterPro"/>
</dbReference>
<dbReference type="GO" id="GO:0004252">
    <property type="term" value="F:serine-type endopeptidase activity"/>
    <property type="evidence" value="ECO:0007669"/>
    <property type="project" value="InterPro"/>
</dbReference>
<keyword evidence="10" id="KW-1185">Reference proteome</keyword>
<dbReference type="EMBL" id="JAAGPU010000002">
    <property type="protein sequence ID" value="NEU03677.1"/>
    <property type="molecule type" value="Genomic_DNA"/>
</dbReference>
<keyword evidence="7" id="KW-0472">Membrane</keyword>
<dbReference type="PRINTS" id="PR00727">
    <property type="entry name" value="LEADERPTASE"/>
</dbReference>
<evidence type="ECO:0000256" key="3">
    <source>
        <dbReference type="ARBA" id="ARBA00009370"/>
    </source>
</evidence>
<evidence type="ECO:0000256" key="1">
    <source>
        <dbReference type="ARBA" id="ARBA00000677"/>
    </source>
</evidence>
<comment type="catalytic activity">
    <reaction evidence="1 7">
        <text>Cleavage of hydrophobic, N-terminal signal or leader sequences from secreted and periplasmic proteins.</text>
        <dbReference type="EC" id="3.4.21.89"/>
    </reaction>
</comment>
<dbReference type="AlphaFoldDB" id="A0A6M0GZM7"/>
<keyword evidence="5 7" id="KW-0378">Hydrolase</keyword>
<dbReference type="Gene3D" id="2.10.109.10">
    <property type="entry name" value="Umud Fragment, subunit A"/>
    <property type="match status" value="1"/>
</dbReference>
<dbReference type="GO" id="GO:0005886">
    <property type="term" value="C:plasma membrane"/>
    <property type="evidence" value="ECO:0007669"/>
    <property type="project" value="UniProtKB-SubCell"/>
</dbReference>
<accession>A0A6M0GZM7</accession>
<dbReference type="EC" id="3.4.21.89" evidence="4 7"/>
<evidence type="ECO:0000313" key="10">
    <source>
        <dbReference type="Proteomes" id="UP000481872"/>
    </source>
</evidence>
<proteinExistence type="inferred from homology"/>
<gene>
    <name evidence="9" type="primary">lepB</name>
    <name evidence="9" type="ORF">G3M99_02165</name>
</gene>
<feature type="active site" evidence="6">
    <location>
        <position position="80"/>
    </location>
</feature>
<protein>
    <recommendedName>
        <fullName evidence="4 7">Signal peptidase I</fullName>
        <ecNumber evidence="4 7">3.4.21.89</ecNumber>
    </recommendedName>
</protein>
<dbReference type="InterPro" id="IPR036286">
    <property type="entry name" value="LexA/Signal_pep-like_sf"/>
</dbReference>
<keyword evidence="7" id="KW-0645">Protease</keyword>